<dbReference type="InterPro" id="IPR036236">
    <property type="entry name" value="Znf_C2H2_sf"/>
</dbReference>
<dbReference type="GO" id="GO:0008270">
    <property type="term" value="F:zinc ion binding"/>
    <property type="evidence" value="ECO:0007669"/>
    <property type="project" value="UniProtKB-KW"/>
</dbReference>
<name>A0A7S0G370_9RHOD</name>
<reference evidence="9" key="1">
    <citation type="submission" date="2021-01" db="EMBL/GenBank/DDBJ databases">
        <authorList>
            <person name="Corre E."/>
            <person name="Pelletier E."/>
            <person name="Niang G."/>
            <person name="Scheremetjew M."/>
            <person name="Finn R."/>
            <person name="Kale V."/>
            <person name="Holt S."/>
            <person name="Cochrane G."/>
            <person name="Meng A."/>
            <person name="Brown T."/>
            <person name="Cohen L."/>
        </authorList>
    </citation>
    <scope>NUCLEOTIDE SEQUENCE</scope>
    <source>
        <strain evidence="9">UTEX LB 2760</strain>
    </source>
</reference>
<dbReference type="InterPro" id="IPR050331">
    <property type="entry name" value="Zinc_finger"/>
</dbReference>
<evidence type="ECO:0000256" key="5">
    <source>
        <dbReference type="ARBA" id="ARBA00022833"/>
    </source>
</evidence>
<dbReference type="SMART" id="SM00355">
    <property type="entry name" value="ZnF_C2H2"/>
    <property type="match status" value="4"/>
</dbReference>
<feature type="domain" description="C2H2-type" evidence="8">
    <location>
        <begin position="209"/>
        <end position="237"/>
    </location>
</feature>
<evidence type="ECO:0000256" key="6">
    <source>
        <dbReference type="ARBA" id="ARBA00023242"/>
    </source>
</evidence>
<proteinExistence type="predicted"/>
<organism evidence="9">
    <name type="scientific">Rhodosorus marinus</name>
    <dbReference type="NCBI Taxonomy" id="101924"/>
    <lineage>
        <taxon>Eukaryota</taxon>
        <taxon>Rhodophyta</taxon>
        <taxon>Stylonematophyceae</taxon>
        <taxon>Stylonematales</taxon>
        <taxon>Stylonemataceae</taxon>
        <taxon>Rhodosorus</taxon>
    </lineage>
</organism>
<evidence type="ECO:0000256" key="2">
    <source>
        <dbReference type="ARBA" id="ARBA00022723"/>
    </source>
</evidence>
<feature type="domain" description="C2H2-type" evidence="8">
    <location>
        <begin position="180"/>
        <end position="208"/>
    </location>
</feature>
<keyword evidence="5" id="KW-0862">Zinc</keyword>
<accession>A0A7S0G370</accession>
<evidence type="ECO:0000256" key="4">
    <source>
        <dbReference type="ARBA" id="ARBA00022771"/>
    </source>
</evidence>
<dbReference type="GO" id="GO:0010468">
    <property type="term" value="P:regulation of gene expression"/>
    <property type="evidence" value="ECO:0007669"/>
    <property type="project" value="TreeGrafter"/>
</dbReference>
<evidence type="ECO:0000256" key="3">
    <source>
        <dbReference type="ARBA" id="ARBA00022737"/>
    </source>
</evidence>
<dbReference type="PANTHER" id="PTHR16515:SF66">
    <property type="entry name" value="C2H2-TYPE DOMAIN-CONTAINING PROTEIN"/>
    <property type="match status" value="1"/>
</dbReference>
<dbReference type="EMBL" id="HBEK01010223">
    <property type="protein sequence ID" value="CAD8395621.1"/>
    <property type="molecule type" value="Transcribed_RNA"/>
</dbReference>
<dbReference type="Gene3D" id="3.30.160.60">
    <property type="entry name" value="Classic Zinc Finger"/>
    <property type="match status" value="2"/>
</dbReference>
<dbReference type="Pfam" id="PF13894">
    <property type="entry name" value="zf-C2H2_4"/>
    <property type="match status" value="1"/>
</dbReference>
<dbReference type="FunFam" id="3.30.160.60:FF:000145">
    <property type="entry name" value="Zinc finger protein 574"/>
    <property type="match status" value="1"/>
</dbReference>
<dbReference type="InterPro" id="IPR013087">
    <property type="entry name" value="Znf_C2H2_type"/>
</dbReference>
<feature type="domain" description="C2H2-type" evidence="8">
    <location>
        <begin position="238"/>
        <end position="264"/>
    </location>
</feature>
<gene>
    <name evidence="9" type="ORF">RMAR0315_LOCUS5607</name>
</gene>
<evidence type="ECO:0000256" key="7">
    <source>
        <dbReference type="PROSITE-ProRule" id="PRU00042"/>
    </source>
</evidence>
<comment type="subcellular location">
    <subcellularLocation>
        <location evidence="1">Nucleus</location>
    </subcellularLocation>
</comment>
<dbReference type="PANTHER" id="PTHR16515">
    <property type="entry name" value="PR DOMAIN ZINC FINGER PROTEIN"/>
    <property type="match status" value="1"/>
</dbReference>
<dbReference type="Pfam" id="PF00096">
    <property type="entry name" value="zf-C2H2"/>
    <property type="match status" value="2"/>
</dbReference>
<keyword evidence="2" id="KW-0479">Metal-binding</keyword>
<evidence type="ECO:0000256" key="1">
    <source>
        <dbReference type="ARBA" id="ARBA00004123"/>
    </source>
</evidence>
<keyword evidence="6" id="KW-0539">Nucleus</keyword>
<dbReference type="AlphaFoldDB" id="A0A7S0G370"/>
<dbReference type="SUPFAM" id="SSF57667">
    <property type="entry name" value="beta-beta-alpha zinc fingers"/>
    <property type="match status" value="2"/>
</dbReference>
<dbReference type="PROSITE" id="PS50157">
    <property type="entry name" value="ZINC_FINGER_C2H2_2"/>
    <property type="match status" value="4"/>
</dbReference>
<protein>
    <recommendedName>
        <fullName evidence="8">C2H2-type domain-containing protein</fullName>
    </recommendedName>
</protein>
<feature type="domain" description="C2H2-type" evidence="8">
    <location>
        <begin position="151"/>
        <end position="179"/>
    </location>
</feature>
<evidence type="ECO:0000259" key="8">
    <source>
        <dbReference type="PROSITE" id="PS50157"/>
    </source>
</evidence>
<evidence type="ECO:0000313" key="9">
    <source>
        <dbReference type="EMBL" id="CAD8395621.1"/>
    </source>
</evidence>
<dbReference type="PROSITE" id="PS00028">
    <property type="entry name" value="ZINC_FINGER_C2H2_1"/>
    <property type="match status" value="4"/>
</dbReference>
<sequence length="264" mass="30508">MHPGKLTKLLRRQMPTPSIIMGRLKHHVDLDGTCWERFRIVAPALSKTWSRMQVQIAHAMGMKLAESKYKVNLHHKFLDEPELCELRRDFVNKLFDRALFKSLESADAATELLALPSTEELKSREPADPQAIYGSLSSPSESSLDEVGRENVCAECGHGFRRMYELKRHIDGFHLRIRNYPCEFCGKRFSQAGHVRVHIQTVHEKAASNLCEICGRGFGTKLKLVRHRKSVHEKSRQHQCPVCHSKYFQSSDLKRHLKLRHEIH</sequence>
<dbReference type="GO" id="GO:0005634">
    <property type="term" value="C:nucleus"/>
    <property type="evidence" value="ECO:0007669"/>
    <property type="project" value="UniProtKB-SubCell"/>
</dbReference>
<keyword evidence="3" id="KW-0677">Repeat</keyword>
<keyword evidence="4 7" id="KW-0863">Zinc-finger</keyword>